<dbReference type="GO" id="GO:0005524">
    <property type="term" value="F:ATP binding"/>
    <property type="evidence" value="ECO:0007669"/>
    <property type="project" value="UniProtKB-UniRule"/>
</dbReference>
<evidence type="ECO:0000256" key="2">
    <source>
        <dbReference type="ARBA" id="ARBA00022598"/>
    </source>
</evidence>
<keyword evidence="7" id="KW-0169">Cobalamin biosynthesis</keyword>
<evidence type="ECO:0000313" key="11">
    <source>
        <dbReference type="Proteomes" id="UP000320876"/>
    </source>
</evidence>
<name>A0A542DRN5_AMYCI</name>
<evidence type="ECO:0000256" key="7">
    <source>
        <dbReference type="HAMAP-Rule" id="MF_00027"/>
    </source>
</evidence>
<protein>
    <recommendedName>
        <fullName evidence="7">Hydrogenobyrinate a,c-diamide synthase</fullName>
        <ecNumber evidence="7">6.3.5.9</ecNumber>
    </recommendedName>
    <alternativeName>
        <fullName evidence="7">Hydrogenobyrinic acid a,c-diamide synthase</fullName>
    </alternativeName>
</protein>
<feature type="site" description="Increases nucleophilicity of active site Cys" evidence="7">
    <location>
        <position position="432"/>
    </location>
</feature>
<dbReference type="Gene3D" id="3.40.50.880">
    <property type="match status" value="1"/>
</dbReference>
<comment type="miscellaneous">
    <text evidence="7">The a and c carboxylates of hydrogenobyrinate are activated for nucleophilic attack via formation of a phosphorylated intermediate by ATP. CobB catalyzes first the amidation of the c-carboxylate, and then that of the a-carboxylate.</text>
</comment>
<keyword evidence="5 7" id="KW-0460">Magnesium</keyword>
<dbReference type="GO" id="GO:0043802">
    <property type="term" value="F:hydrogenobyrinic acid a,c-diamide synthase (glutamine-hydrolysing) activity"/>
    <property type="evidence" value="ECO:0007669"/>
    <property type="project" value="UniProtKB-UniRule"/>
</dbReference>
<dbReference type="InterPro" id="IPR004484">
    <property type="entry name" value="CbiA/CobB_synth"/>
</dbReference>
<comment type="pathway">
    <text evidence="7">Cofactor biosynthesis; adenosylcobalamin biosynthesis; cob(II)yrinate a,c-diamide from precorrin-2 (aerobic route): step 9/10.</text>
</comment>
<evidence type="ECO:0000256" key="4">
    <source>
        <dbReference type="ARBA" id="ARBA00022840"/>
    </source>
</evidence>
<dbReference type="SUPFAM" id="SSF52317">
    <property type="entry name" value="Class I glutamine amidotransferase-like"/>
    <property type="match status" value="1"/>
</dbReference>
<evidence type="ECO:0000313" key="10">
    <source>
        <dbReference type="EMBL" id="TQJ05644.1"/>
    </source>
</evidence>
<organism evidence="10 11">
    <name type="scientific">Amycolatopsis cihanbeyliensis</name>
    <dbReference type="NCBI Taxonomy" id="1128664"/>
    <lineage>
        <taxon>Bacteria</taxon>
        <taxon>Bacillati</taxon>
        <taxon>Actinomycetota</taxon>
        <taxon>Actinomycetes</taxon>
        <taxon>Pseudonocardiales</taxon>
        <taxon>Pseudonocardiaceae</taxon>
        <taxon>Amycolatopsis</taxon>
    </lineage>
</organism>
<keyword evidence="6 7" id="KW-0315">Glutamine amidotransferase</keyword>
<comment type="function">
    <text evidence="7">Catalyzes the ATP-dependent amidation of the two carboxylate groups at positions a and c of hydrogenobyrinate, using either L-glutamine or ammonia as the nitrogen source.</text>
</comment>
<evidence type="ECO:0000256" key="6">
    <source>
        <dbReference type="ARBA" id="ARBA00022962"/>
    </source>
</evidence>
<dbReference type="UniPathway" id="UPA00148">
    <property type="reaction ID" value="UER00220"/>
</dbReference>
<feature type="domain" description="CobB/CobQ-like glutamine amidotransferase" evidence="9">
    <location>
        <begin position="259"/>
        <end position="436"/>
    </location>
</feature>
<dbReference type="NCBIfam" id="NF002204">
    <property type="entry name" value="PRK01077.1"/>
    <property type="match status" value="1"/>
</dbReference>
<evidence type="ECO:0000256" key="1">
    <source>
        <dbReference type="ARBA" id="ARBA00001946"/>
    </source>
</evidence>
<dbReference type="EMBL" id="VFML01000001">
    <property type="protein sequence ID" value="TQJ05644.1"/>
    <property type="molecule type" value="Genomic_DNA"/>
</dbReference>
<dbReference type="GO" id="GO:0009236">
    <property type="term" value="P:cobalamin biosynthetic process"/>
    <property type="evidence" value="ECO:0007669"/>
    <property type="project" value="UniProtKB-UniRule"/>
</dbReference>
<comment type="catalytic activity">
    <reaction evidence="7">
        <text>hydrogenobyrinate + 2 L-glutamine + 2 ATP + 2 H2O = hydrogenobyrinate a,c-diamide + 2 L-glutamate + 2 ADP + 2 phosphate + 2 H(+)</text>
        <dbReference type="Rhea" id="RHEA:12544"/>
        <dbReference type="ChEBI" id="CHEBI:15377"/>
        <dbReference type="ChEBI" id="CHEBI:15378"/>
        <dbReference type="ChEBI" id="CHEBI:29985"/>
        <dbReference type="ChEBI" id="CHEBI:30616"/>
        <dbReference type="ChEBI" id="CHEBI:43474"/>
        <dbReference type="ChEBI" id="CHEBI:58359"/>
        <dbReference type="ChEBI" id="CHEBI:77873"/>
        <dbReference type="ChEBI" id="CHEBI:77874"/>
        <dbReference type="ChEBI" id="CHEBI:456216"/>
        <dbReference type="EC" id="6.3.5.9"/>
    </reaction>
</comment>
<sequence length="453" mass="47195">MGVAVSGGVPRIVIAAPASGHGKTTVAAGLMAALRSRGLTVSGHKVGPDFIDPSYHALATGLPARNLDPFLQGEDRVVPLLLHGARSADLAVIEGVMGMFDGALGTEGYASTAHLARLVDAPVVLVVDAGAASRSVAAVVHGFAHYDPGVKLAGVILNKLGSQRHEDEIREALRPTGIPVLGALRRTEHIHAPSRHLGLVPVAERVDEARRFLPRLASWIAEGVDLAAVERVARAASPLTGTAWDPAAEVTRGGRGAVVAAAAGQAFTFRYTETVELLAAAGVEVVDVDPLHAETLPAGCAGLYFGGGFPEVHADELAANAPLRQAVAAAVRRGMPMVAECAGLLYLCRELDGLPMVGALEATARMTERGALGYRRATAAADNLVAAGGQRVTGHEFHRTELVPGSGAPPAWHWEGRQEGFASPSLHASYLHVHWAGYPELAQRFATKVHDGL</sequence>
<dbReference type="CDD" id="cd05388">
    <property type="entry name" value="CobB_N"/>
    <property type="match status" value="1"/>
</dbReference>
<keyword evidence="2 7" id="KW-0436">Ligase</keyword>
<dbReference type="InterPro" id="IPR002586">
    <property type="entry name" value="CobQ/CobB/MinD/ParA_Nub-bd_dom"/>
</dbReference>
<feature type="active site" description="Nucleophile" evidence="7">
    <location>
        <position position="341"/>
    </location>
</feature>
<comment type="caution">
    <text evidence="10">The sequence shown here is derived from an EMBL/GenBank/DDBJ whole genome shotgun (WGS) entry which is preliminary data.</text>
</comment>
<dbReference type="InterPro" id="IPR011698">
    <property type="entry name" value="GATase_3"/>
</dbReference>
<dbReference type="CDD" id="cd03130">
    <property type="entry name" value="GATase1_CobB"/>
    <property type="match status" value="1"/>
</dbReference>
<comment type="similarity">
    <text evidence="7">Belongs to the CobB/CbiA family.</text>
</comment>
<dbReference type="PROSITE" id="PS51274">
    <property type="entry name" value="GATASE_COBBQ"/>
    <property type="match status" value="1"/>
</dbReference>
<comment type="cofactor">
    <cofactor evidence="1 7">
        <name>Mg(2+)</name>
        <dbReference type="ChEBI" id="CHEBI:18420"/>
    </cofactor>
</comment>
<dbReference type="AlphaFoldDB" id="A0A542DRN5"/>
<dbReference type="NCBIfam" id="TIGR00379">
    <property type="entry name" value="cobB"/>
    <property type="match status" value="1"/>
</dbReference>
<keyword evidence="11" id="KW-1185">Reference proteome</keyword>
<dbReference type="SUPFAM" id="SSF52540">
    <property type="entry name" value="P-loop containing nucleoside triphosphate hydrolases"/>
    <property type="match status" value="1"/>
</dbReference>
<keyword evidence="3 7" id="KW-0547">Nucleotide-binding</keyword>
<dbReference type="EC" id="6.3.5.9" evidence="7"/>
<dbReference type="PANTHER" id="PTHR43873">
    <property type="entry name" value="COBYRINATE A,C-DIAMIDE SYNTHASE"/>
    <property type="match status" value="1"/>
</dbReference>
<dbReference type="PANTHER" id="PTHR43873:SF1">
    <property type="entry name" value="COBYRINATE A,C-DIAMIDE SYNTHASE"/>
    <property type="match status" value="1"/>
</dbReference>
<dbReference type="Pfam" id="PF07685">
    <property type="entry name" value="GATase_3"/>
    <property type="match status" value="1"/>
</dbReference>
<feature type="domain" description="CobQ/CobB/MinD/ParA nucleotide binding" evidence="8">
    <location>
        <begin position="12"/>
        <end position="197"/>
    </location>
</feature>
<dbReference type="InterPro" id="IPR027417">
    <property type="entry name" value="P-loop_NTPase"/>
</dbReference>
<dbReference type="HAMAP" id="MF_00027">
    <property type="entry name" value="CobB_CbiA"/>
    <property type="match status" value="1"/>
</dbReference>
<dbReference type="InterPro" id="IPR029062">
    <property type="entry name" value="Class_I_gatase-like"/>
</dbReference>
<reference evidence="10 11" key="1">
    <citation type="submission" date="2019-06" db="EMBL/GenBank/DDBJ databases">
        <title>Sequencing the genomes of 1000 actinobacteria strains.</title>
        <authorList>
            <person name="Klenk H.-P."/>
        </authorList>
    </citation>
    <scope>NUCLEOTIDE SEQUENCE [LARGE SCALE GENOMIC DNA]</scope>
    <source>
        <strain evidence="10 11">DSM 45679</strain>
    </source>
</reference>
<accession>A0A542DRN5</accession>
<evidence type="ECO:0000259" key="8">
    <source>
        <dbReference type="Pfam" id="PF01656"/>
    </source>
</evidence>
<dbReference type="Gene3D" id="3.40.50.300">
    <property type="entry name" value="P-loop containing nucleotide triphosphate hydrolases"/>
    <property type="match status" value="1"/>
</dbReference>
<evidence type="ECO:0000259" key="9">
    <source>
        <dbReference type="Pfam" id="PF07685"/>
    </source>
</evidence>
<dbReference type="GO" id="GO:0042242">
    <property type="term" value="F:cobyrinic acid a,c-diamide synthase activity"/>
    <property type="evidence" value="ECO:0007669"/>
    <property type="project" value="InterPro"/>
</dbReference>
<comment type="domain">
    <text evidence="7">Comprises of two domains. The C-terminal domain contains the binding site for glutamine and catalyzes the hydrolysis of this substrate to glutamate and ammonia. The N-terminal domain is anticipated to bind ATP and hydrogenobyrinate and catalyzes the ultimate synthesis of the diamide product. The ammonia produced via the glutaminase domain is probably translocated to the adjacent domain via a molecular tunnel, where it reacts with an activated intermediate.</text>
</comment>
<evidence type="ECO:0000256" key="5">
    <source>
        <dbReference type="ARBA" id="ARBA00022842"/>
    </source>
</evidence>
<gene>
    <name evidence="7" type="primary">cobB</name>
    <name evidence="10" type="ORF">FB471_5481</name>
</gene>
<dbReference type="Proteomes" id="UP000320876">
    <property type="component" value="Unassembled WGS sequence"/>
</dbReference>
<evidence type="ECO:0000256" key="3">
    <source>
        <dbReference type="ARBA" id="ARBA00022741"/>
    </source>
</evidence>
<proteinExistence type="inferred from homology"/>
<dbReference type="Pfam" id="PF01656">
    <property type="entry name" value="CbiA"/>
    <property type="match status" value="1"/>
</dbReference>
<keyword evidence="4 7" id="KW-0067">ATP-binding</keyword>